<organism evidence="2 3">
    <name type="scientific">Paenibacillus rhizovicinus</name>
    <dbReference type="NCBI Taxonomy" id="2704463"/>
    <lineage>
        <taxon>Bacteria</taxon>
        <taxon>Bacillati</taxon>
        <taxon>Bacillota</taxon>
        <taxon>Bacilli</taxon>
        <taxon>Bacillales</taxon>
        <taxon>Paenibacillaceae</taxon>
        <taxon>Paenibacillus</taxon>
    </lineage>
</organism>
<feature type="binding site" evidence="1">
    <location>
        <position position="280"/>
    </location>
    <ligand>
        <name>Mg(2+)</name>
        <dbReference type="ChEBI" id="CHEBI:18420"/>
        <label>1</label>
    </ligand>
</feature>
<name>A0A6C0P0E5_9BACL</name>
<proteinExistence type="predicted"/>
<feature type="binding site" evidence="1">
    <location>
        <position position="278"/>
    </location>
    <ligand>
        <name>Mg(2+)</name>
        <dbReference type="ChEBI" id="CHEBI:18420"/>
        <label>1</label>
    </ligand>
</feature>
<dbReference type="InterPro" id="IPR005502">
    <property type="entry name" value="Ribosyl_crysJ1"/>
</dbReference>
<dbReference type="EMBL" id="CP048286">
    <property type="protein sequence ID" value="QHW32000.1"/>
    <property type="molecule type" value="Genomic_DNA"/>
</dbReference>
<keyword evidence="1" id="KW-0460">Magnesium</keyword>
<feature type="binding site" evidence="1">
    <location>
        <position position="54"/>
    </location>
    <ligand>
        <name>Mg(2+)</name>
        <dbReference type="ChEBI" id="CHEBI:18420"/>
        <label>1</label>
    </ligand>
</feature>
<gene>
    <name evidence="2" type="ORF">GZH47_15065</name>
</gene>
<dbReference type="KEGG" id="prz:GZH47_15065"/>
<keyword evidence="3" id="KW-1185">Reference proteome</keyword>
<sequence length="511" mass="55831">MTLSLAAYKEKVLGCWVGKNIGGTLGAPFECKRAVYDFDFYTQDLNGEPLPNDDLDLQLVWLNAVEKYGRRTDAKILGEYWLSYIVPNWGEYGAGKNNLRQGIVPPLSGYVNNVFRDSNGAFIRSELWACLAPGHPEIAVQYAYEDAIVDHSHEGVYAEVFFAAIESAAFVENDRDTLIDIGLSYIPADCGVARGAASARDAHSRGLSWQEARIQVLNDVPGSFGIIGMEPDDLPKDVAVGPMGYDAPGNVGITLIGWLYGEGDFGSSICIANNCGEDTDCTAATLGSILGIIGGEAGIPEKWKAPIGDSIKTLCVNLGDQGLRIPKTVGELTERIIRLAPSFLGSDIVDVITAERGYDVAVNEGGALYSRKQRINTWTYRGFEEKLSQSPFQVSYDFVIFSAIADYAEAPFVQEGAEKTVKIIIDNNLFMQQWLTFKWHLPAGWSVSPGPVVGAGLEQYHCNLGRTELTFRLLSQDLQQARYDVLLEISSQGRPTKGIIPFVFINGQPIA</sequence>
<evidence type="ECO:0000256" key="1">
    <source>
        <dbReference type="PIRSR" id="PIRSR605502-1"/>
    </source>
</evidence>
<dbReference type="Pfam" id="PF03747">
    <property type="entry name" value="ADP_ribosyl_GH"/>
    <property type="match status" value="1"/>
</dbReference>
<evidence type="ECO:0000313" key="2">
    <source>
        <dbReference type="EMBL" id="QHW32000.1"/>
    </source>
</evidence>
<dbReference type="Proteomes" id="UP000479114">
    <property type="component" value="Chromosome"/>
</dbReference>
<feature type="binding site" evidence="1">
    <location>
        <position position="53"/>
    </location>
    <ligand>
        <name>Mg(2+)</name>
        <dbReference type="ChEBI" id="CHEBI:18420"/>
        <label>1</label>
    </ligand>
</feature>
<dbReference type="SUPFAM" id="SSF101478">
    <property type="entry name" value="ADP-ribosylglycohydrolase"/>
    <property type="match status" value="1"/>
</dbReference>
<comment type="cofactor">
    <cofactor evidence="1">
        <name>Mg(2+)</name>
        <dbReference type="ChEBI" id="CHEBI:18420"/>
    </cofactor>
    <text evidence="1">Binds 2 magnesium ions per subunit.</text>
</comment>
<dbReference type="AlphaFoldDB" id="A0A6C0P0E5"/>
<keyword evidence="2" id="KW-0378">Hydrolase</keyword>
<evidence type="ECO:0000313" key="3">
    <source>
        <dbReference type="Proteomes" id="UP000479114"/>
    </source>
</evidence>
<reference evidence="2 3" key="1">
    <citation type="submission" date="2020-02" db="EMBL/GenBank/DDBJ databases">
        <title>Paenibacillus sp. nov., isolated from rhizosphere soil of tomato.</title>
        <authorList>
            <person name="Weon H.-Y."/>
            <person name="Lee S.A."/>
        </authorList>
    </citation>
    <scope>NUCLEOTIDE SEQUENCE [LARGE SCALE GENOMIC DNA]</scope>
    <source>
        <strain evidence="2 3">14171R-81</strain>
    </source>
</reference>
<dbReference type="GO" id="GO:0016787">
    <property type="term" value="F:hydrolase activity"/>
    <property type="evidence" value="ECO:0007669"/>
    <property type="project" value="UniProtKB-KW"/>
</dbReference>
<protein>
    <submittedName>
        <fullName evidence="2">ADP-ribosylglycohydrolase family protein</fullName>
    </submittedName>
</protein>
<dbReference type="InterPro" id="IPR036705">
    <property type="entry name" value="Ribosyl_crysJ1_sf"/>
</dbReference>
<dbReference type="RefSeq" id="WP_162640804.1">
    <property type="nucleotide sequence ID" value="NZ_CP048286.1"/>
</dbReference>
<keyword evidence="1" id="KW-0479">Metal-binding</keyword>
<accession>A0A6C0P0E5</accession>
<dbReference type="Gene3D" id="1.10.4080.10">
    <property type="entry name" value="ADP-ribosylation/Crystallin J1"/>
    <property type="match status" value="1"/>
</dbReference>
<dbReference type="GO" id="GO:0046872">
    <property type="term" value="F:metal ion binding"/>
    <property type="evidence" value="ECO:0007669"/>
    <property type="project" value="UniProtKB-KW"/>
</dbReference>